<gene>
    <name evidence="5" type="ORF">UH38_19070</name>
</gene>
<dbReference type="GO" id="GO:0006281">
    <property type="term" value="P:DNA repair"/>
    <property type="evidence" value="ECO:0007669"/>
    <property type="project" value="UniProtKB-KW"/>
</dbReference>
<evidence type="ECO:0000313" key="6">
    <source>
        <dbReference type="Proteomes" id="UP000032452"/>
    </source>
</evidence>
<evidence type="ECO:0000256" key="1">
    <source>
        <dbReference type="ARBA" id="ARBA00022763"/>
    </source>
</evidence>
<organism evidence="5 6">
    <name type="scientific">Aliterella atlantica CENA595</name>
    <dbReference type="NCBI Taxonomy" id="1618023"/>
    <lineage>
        <taxon>Bacteria</taxon>
        <taxon>Bacillati</taxon>
        <taxon>Cyanobacteriota</taxon>
        <taxon>Cyanophyceae</taxon>
        <taxon>Chroococcidiopsidales</taxon>
        <taxon>Aliterellaceae</taxon>
        <taxon>Aliterella</taxon>
    </lineage>
</organism>
<proteinExistence type="predicted"/>
<dbReference type="PANTHER" id="PTHR31340:SF3">
    <property type="entry name" value="MITOCHONDRIAL GENOME MAINTENANCE EXONUCLEASE 1"/>
    <property type="match status" value="1"/>
</dbReference>
<reference evidence="5 6" key="1">
    <citation type="submission" date="2015-02" db="EMBL/GenBank/DDBJ databases">
        <title>Draft genome of a novel marine cyanobacterium (Chroococcales) isolated from South Atlantic Ocean.</title>
        <authorList>
            <person name="Rigonato J."/>
            <person name="Alvarenga D.O."/>
            <person name="Branco L.H."/>
            <person name="Varani A.M."/>
            <person name="Brandini F.P."/>
            <person name="Fiore M.F."/>
        </authorList>
    </citation>
    <scope>NUCLEOTIDE SEQUENCE [LARGE SCALE GENOMIC DNA]</scope>
    <source>
        <strain evidence="5 6">CENA595</strain>
    </source>
</reference>
<dbReference type="AlphaFoldDB" id="A0A0D8ZPJ1"/>
<dbReference type="GO" id="GO:0004386">
    <property type="term" value="F:helicase activity"/>
    <property type="evidence" value="ECO:0007669"/>
    <property type="project" value="UniProtKB-KW"/>
</dbReference>
<keyword evidence="3" id="KW-0234">DNA repair</keyword>
<comment type="caution">
    <text evidence="5">The sequence shown here is derived from an EMBL/GenBank/DDBJ whole genome shotgun (WGS) entry which is preliminary data.</text>
</comment>
<dbReference type="STRING" id="1618023.UH38_19070"/>
<dbReference type="InterPro" id="IPR038726">
    <property type="entry name" value="PDDEXK_AddAB-type"/>
</dbReference>
<dbReference type="PANTHER" id="PTHR31340">
    <property type="entry name" value="MITOCHONDRIAL GENOME MAINTENANCE EXONUCLEASE 1"/>
    <property type="match status" value="1"/>
</dbReference>
<accession>A0A0D8ZPJ1</accession>
<dbReference type="RefSeq" id="WP_045056274.1">
    <property type="nucleotide sequence ID" value="NZ_CAWMDP010000018.1"/>
</dbReference>
<dbReference type="OrthoDB" id="420529at2"/>
<protein>
    <recommendedName>
        <fullName evidence="4">PD-(D/E)XK endonuclease-like domain-containing protein</fullName>
    </recommendedName>
</protein>
<keyword evidence="2" id="KW-0547">Nucleotide-binding</keyword>
<evidence type="ECO:0000256" key="2">
    <source>
        <dbReference type="ARBA" id="ARBA00022806"/>
    </source>
</evidence>
<dbReference type="Gene3D" id="3.90.320.10">
    <property type="match status" value="1"/>
</dbReference>
<evidence type="ECO:0000313" key="5">
    <source>
        <dbReference type="EMBL" id="KJH70252.1"/>
    </source>
</evidence>
<sequence length="222" mass="25371">MITQINTRNGRFYKVNGDLLPSVTTIIKATRTPEDCNRLRKWQHKIDKVHGADTADRESSNARNRGNTIHEVIAATLKDLSDAQTLITPESKAYWNSVKPIVKAIKNPCAVEHIIYHHTLKYAGTLDLIADWQGKRTIIDWKTSSRIKKLAWMSEAILQVVAYKGAYESMQELPIEQALVVVISPKQSQLFIIDQDEIAAAWYLWLIRLEQYKQQSLLMTSP</sequence>
<evidence type="ECO:0000259" key="4">
    <source>
        <dbReference type="Pfam" id="PF12705"/>
    </source>
</evidence>
<name>A0A0D8ZPJ1_9CYAN</name>
<dbReference type="InterPro" id="IPR011604">
    <property type="entry name" value="PDDEXK-like_dom_sf"/>
</dbReference>
<keyword evidence="2" id="KW-0067">ATP-binding</keyword>
<dbReference type="Proteomes" id="UP000032452">
    <property type="component" value="Unassembled WGS sequence"/>
</dbReference>
<keyword evidence="6" id="KW-1185">Reference proteome</keyword>
<keyword evidence="2" id="KW-0378">Hydrolase</keyword>
<evidence type="ECO:0000256" key="3">
    <source>
        <dbReference type="ARBA" id="ARBA00023204"/>
    </source>
</evidence>
<feature type="domain" description="PD-(D/E)XK endonuclease-like" evidence="4">
    <location>
        <begin position="108"/>
        <end position="187"/>
    </location>
</feature>
<dbReference type="GO" id="GO:0008297">
    <property type="term" value="F:single-stranded DNA exodeoxyribonuclease activity"/>
    <property type="evidence" value="ECO:0007669"/>
    <property type="project" value="TreeGrafter"/>
</dbReference>
<keyword evidence="1" id="KW-0227">DNA damage</keyword>
<dbReference type="EMBL" id="JYON01000025">
    <property type="protein sequence ID" value="KJH70252.1"/>
    <property type="molecule type" value="Genomic_DNA"/>
</dbReference>
<dbReference type="Pfam" id="PF12705">
    <property type="entry name" value="PDDEXK_1"/>
    <property type="match status" value="1"/>
</dbReference>
<keyword evidence="2" id="KW-0347">Helicase</keyword>